<accession>A0AAP0RQL9</accession>
<proteinExistence type="predicted"/>
<sequence length="339" mass="38684">MWLTSMRKEESNKSAGLTNIKERLDKGIVNPAWRSLFPRATVLHLPAIRSNHNPLLINTVGEQANVLRPFKFEGMWVRDNSSYAVVERPRLWQLKELMLSSFVNVLNTQRKSKERGIGRSLVIVSNKTFVNHFQKLYTTSHPDCPDNLELLIPTARNQEDNDSLLEIPSFDEIREVVFQMPSQKSLWPMEILYDFSKKSSKGALMGFKVDMAKAYDKLEWSFIKKVLQRPMGEINPQRGLRKGNPLSPFIFILCTEVFSKSGQKVNSEKSGVLFSKNILPTKATSIRASLGVKKIRKDAVYLGLPMIVGRSKRKVFDPILTKVCDRINGWKAKLISYVG</sequence>
<dbReference type="PANTHER" id="PTHR33116:SF86">
    <property type="entry name" value="REVERSE TRANSCRIPTASE DOMAIN-CONTAINING PROTEIN"/>
    <property type="match status" value="1"/>
</dbReference>
<reference evidence="1 2" key="1">
    <citation type="journal article" date="2024" name="Plant J.">
        <title>Genome sequences and population genomics reveal climatic adaptation and genomic divergence between two closely related sweetgum species.</title>
        <authorList>
            <person name="Xu W.Q."/>
            <person name="Ren C.Q."/>
            <person name="Zhang X.Y."/>
            <person name="Comes H.P."/>
            <person name="Liu X.H."/>
            <person name="Li Y.G."/>
            <person name="Kettle C.J."/>
            <person name="Jalonen R."/>
            <person name="Gaisberger H."/>
            <person name="Ma Y.Z."/>
            <person name="Qiu Y.X."/>
        </authorList>
    </citation>
    <scope>NUCLEOTIDE SEQUENCE [LARGE SCALE GENOMIC DNA]</scope>
    <source>
        <strain evidence="1">Hangzhou</strain>
    </source>
</reference>
<gene>
    <name evidence="1" type="ORF">L1049_005030</name>
</gene>
<organism evidence="1 2">
    <name type="scientific">Liquidambar formosana</name>
    <name type="common">Formosan gum</name>
    <dbReference type="NCBI Taxonomy" id="63359"/>
    <lineage>
        <taxon>Eukaryota</taxon>
        <taxon>Viridiplantae</taxon>
        <taxon>Streptophyta</taxon>
        <taxon>Embryophyta</taxon>
        <taxon>Tracheophyta</taxon>
        <taxon>Spermatophyta</taxon>
        <taxon>Magnoliopsida</taxon>
        <taxon>eudicotyledons</taxon>
        <taxon>Gunneridae</taxon>
        <taxon>Pentapetalae</taxon>
        <taxon>Saxifragales</taxon>
        <taxon>Altingiaceae</taxon>
        <taxon>Liquidambar</taxon>
    </lineage>
</organism>
<evidence type="ECO:0008006" key="3">
    <source>
        <dbReference type="Google" id="ProtNLM"/>
    </source>
</evidence>
<name>A0AAP0RQL9_LIQFO</name>
<dbReference type="PANTHER" id="PTHR33116">
    <property type="entry name" value="REVERSE TRANSCRIPTASE ZINC-BINDING DOMAIN-CONTAINING PROTEIN-RELATED-RELATED"/>
    <property type="match status" value="1"/>
</dbReference>
<evidence type="ECO:0000313" key="2">
    <source>
        <dbReference type="Proteomes" id="UP001415857"/>
    </source>
</evidence>
<evidence type="ECO:0000313" key="1">
    <source>
        <dbReference type="EMBL" id="KAK9282118.1"/>
    </source>
</evidence>
<protein>
    <recommendedName>
        <fullName evidence="3">Reverse transcriptase</fullName>
    </recommendedName>
</protein>
<comment type="caution">
    <text evidence="1">The sequence shown here is derived from an EMBL/GenBank/DDBJ whole genome shotgun (WGS) entry which is preliminary data.</text>
</comment>
<dbReference type="EMBL" id="JBBPBK010000007">
    <property type="protein sequence ID" value="KAK9282118.1"/>
    <property type="molecule type" value="Genomic_DNA"/>
</dbReference>
<dbReference type="AlphaFoldDB" id="A0AAP0RQL9"/>
<keyword evidence="2" id="KW-1185">Reference proteome</keyword>
<dbReference type="Proteomes" id="UP001415857">
    <property type="component" value="Unassembled WGS sequence"/>
</dbReference>